<keyword evidence="3" id="KW-1185">Reference proteome</keyword>
<name>A0A1G7Q8I5_9PSEU</name>
<reference evidence="3" key="1">
    <citation type="submission" date="2016-10" db="EMBL/GenBank/DDBJ databases">
        <authorList>
            <person name="Varghese N."/>
            <person name="Submissions S."/>
        </authorList>
    </citation>
    <scope>NUCLEOTIDE SEQUENCE [LARGE SCALE GENOMIC DNA]</scope>
    <source>
        <strain evidence="3">CGMCC 4.3506</strain>
    </source>
</reference>
<dbReference type="AlphaFoldDB" id="A0A1G7Q8I5"/>
<dbReference type="EMBL" id="FNCC01000004">
    <property type="protein sequence ID" value="SDF94794.1"/>
    <property type="molecule type" value="Genomic_DNA"/>
</dbReference>
<protein>
    <submittedName>
        <fullName evidence="2">Uncharacterized protein</fullName>
    </submittedName>
</protein>
<gene>
    <name evidence="2" type="ORF">SAMN05216553_104325</name>
</gene>
<feature type="region of interest" description="Disordered" evidence="1">
    <location>
        <begin position="48"/>
        <end position="68"/>
    </location>
</feature>
<evidence type="ECO:0000313" key="2">
    <source>
        <dbReference type="EMBL" id="SDF94794.1"/>
    </source>
</evidence>
<dbReference type="Proteomes" id="UP000199623">
    <property type="component" value="Unassembled WGS sequence"/>
</dbReference>
<accession>A0A1G7Q8I5</accession>
<evidence type="ECO:0000313" key="3">
    <source>
        <dbReference type="Proteomes" id="UP000199623"/>
    </source>
</evidence>
<dbReference type="RefSeq" id="WP_090048254.1">
    <property type="nucleotide sequence ID" value="NZ_FNCC01000004.1"/>
</dbReference>
<proteinExistence type="predicted"/>
<dbReference type="STRING" id="200378.SAMN05216553_104325"/>
<sequence>MLEGDFLYVPANRPRGFRIDSPGEKFFLEIGEAKRRLFTRGVTSCPAELRPPATTGEGGYRWAADGTG</sequence>
<evidence type="ECO:0000256" key="1">
    <source>
        <dbReference type="SAM" id="MobiDB-lite"/>
    </source>
</evidence>
<organism evidence="2 3">
    <name type="scientific">Lentzea fradiae</name>
    <dbReference type="NCBI Taxonomy" id="200378"/>
    <lineage>
        <taxon>Bacteria</taxon>
        <taxon>Bacillati</taxon>
        <taxon>Actinomycetota</taxon>
        <taxon>Actinomycetes</taxon>
        <taxon>Pseudonocardiales</taxon>
        <taxon>Pseudonocardiaceae</taxon>
        <taxon>Lentzea</taxon>
    </lineage>
</organism>
<dbReference type="OrthoDB" id="5243731at2"/>